<keyword evidence="2" id="KW-0238">DNA-binding</keyword>
<dbReference type="GO" id="GO:0003677">
    <property type="term" value="F:DNA binding"/>
    <property type="evidence" value="ECO:0007669"/>
    <property type="project" value="UniProtKB-KW"/>
</dbReference>
<dbReference type="Pfam" id="PF02365">
    <property type="entry name" value="NAM"/>
    <property type="match status" value="1"/>
</dbReference>
<dbReference type="Gene3D" id="2.170.150.80">
    <property type="entry name" value="NAC domain"/>
    <property type="match status" value="1"/>
</dbReference>
<dbReference type="InterPro" id="IPR003441">
    <property type="entry name" value="NAC-dom"/>
</dbReference>
<dbReference type="PANTHER" id="PTHR31719:SF43">
    <property type="entry name" value="NAC TRANSCRIPTION FACTOR 56"/>
    <property type="match status" value="1"/>
</dbReference>
<dbReference type="Proteomes" id="UP001237642">
    <property type="component" value="Unassembled WGS sequence"/>
</dbReference>
<evidence type="ECO:0000313" key="7">
    <source>
        <dbReference type="Proteomes" id="UP001237642"/>
    </source>
</evidence>
<proteinExistence type="predicted"/>
<reference evidence="6" key="1">
    <citation type="submission" date="2023-02" db="EMBL/GenBank/DDBJ databases">
        <title>Genome of toxic invasive species Heracleum sosnowskyi carries increased number of genes despite the absence of recent whole-genome duplications.</title>
        <authorList>
            <person name="Schelkunov M."/>
            <person name="Shtratnikova V."/>
            <person name="Makarenko M."/>
            <person name="Klepikova A."/>
            <person name="Omelchenko D."/>
            <person name="Novikova G."/>
            <person name="Obukhova E."/>
            <person name="Bogdanov V."/>
            <person name="Penin A."/>
            <person name="Logacheva M."/>
        </authorList>
    </citation>
    <scope>NUCLEOTIDE SEQUENCE</scope>
    <source>
        <strain evidence="6">Hsosn_3</strain>
        <tissue evidence="6">Leaf</tissue>
    </source>
</reference>
<feature type="domain" description="NAC" evidence="5">
    <location>
        <begin position="9"/>
        <end position="182"/>
    </location>
</feature>
<keyword evidence="7" id="KW-1185">Reference proteome</keyword>
<evidence type="ECO:0000256" key="1">
    <source>
        <dbReference type="ARBA" id="ARBA00023015"/>
    </source>
</evidence>
<dbReference type="SUPFAM" id="SSF101941">
    <property type="entry name" value="NAC domain"/>
    <property type="match status" value="1"/>
</dbReference>
<name>A0AAD8MJI6_9APIA</name>
<keyword evidence="4" id="KW-0539">Nucleus</keyword>
<keyword evidence="1" id="KW-0805">Transcription regulation</keyword>
<evidence type="ECO:0000256" key="2">
    <source>
        <dbReference type="ARBA" id="ARBA00023125"/>
    </source>
</evidence>
<keyword evidence="3" id="KW-0804">Transcription</keyword>
<comment type="caution">
    <text evidence="6">The sequence shown here is derived from an EMBL/GenBank/DDBJ whole genome shotgun (WGS) entry which is preliminary data.</text>
</comment>
<gene>
    <name evidence="6" type="ORF">POM88_031899</name>
</gene>
<dbReference type="EMBL" id="JAUIZM010000007">
    <property type="protein sequence ID" value="KAK1375706.1"/>
    <property type="molecule type" value="Genomic_DNA"/>
</dbReference>
<dbReference type="AlphaFoldDB" id="A0AAD8MJI6"/>
<reference evidence="6" key="2">
    <citation type="submission" date="2023-05" db="EMBL/GenBank/DDBJ databases">
        <authorList>
            <person name="Schelkunov M.I."/>
        </authorList>
    </citation>
    <scope>NUCLEOTIDE SEQUENCE</scope>
    <source>
        <strain evidence="6">Hsosn_3</strain>
        <tissue evidence="6">Leaf</tissue>
    </source>
</reference>
<protein>
    <recommendedName>
        <fullName evidence="5">NAC domain-containing protein</fullName>
    </recommendedName>
</protein>
<organism evidence="6 7">
    <name type="scientific">Heracleum sosnowskyi</name>
    <dbReference type="NCBI Taxonomy" id="360622"/>
    <lineage>
        <taxon>Eukaryota</taxon>
        <taxon>Viridiplantae</taxon>
        <taxon>Streptophyta</taxon>
        <taxon>Embryophyta</taxon>
        <taxon>Tracheophyta</taxon>
        <taxon>Spermatophyta</taxon>
        <taxon>Magnoliopsida</taxon>
        <taxon>eudicotyledons</taxon>
        <taxon>Gunneridae</taxon>
        <taxon>Pentapetalae</taxon>
        <taxon>asterids</taxon>
        <taxon>campanulids</taxon>
        <taxon>Apiales</taxon>
        <taxon>Apiaceae</taxon>
        <taxon>Apioideae</taxon>
        <taxon>apioid superclade</taxon>
        <taxon>Tordylieae</taxon>
        <taxon>Tordyliinae</taxon>
        <taxon>Heracleum</taxon>
    </lineage>
</organism>
<dbReference type="PANTHER" id="PTHR31719">
    <property type="entry name" value="NAC TRANSCRIPTION FACTOR 56"/>
    <property type="match status" value="1"/>
</dbReference>
<evidence type="ECO:0000256" key="3">
    <source>
        <dbReference type="ARBA" id="ARBA00023163"/>
    </source>
</evidence>
<accession>A0AAD8MJI6</accession>
<dbReference type="PROSITE" id="PS51005">
    <property type="entry name" value="NAC"/>
    <property type="match status" value="1"/>
</dbReference>
<dbReference type="InterPro" id="IPR036093">
    <property type="entry name" value="NAC_dom_sf"/>
</dbReference>
<evidence type="ECO:0000313" key="6">
    <source>
        <dbReference type="EMBL" id="KAK1375706.1"/>
    </source>
</evidence>
<evidence type="ECO:0000256" key="4">
    <source>
        <dbReference type="ARBA" id="ARBA00023242"/>
    </source>
</evidence>
<dbReference type="GO" id="GO:0006355">
    <property type="term" value="P:regulation of DNA-templated transcription"/>
    <property type="evidence" value="ECO:0007669"/>
    <property type="project" value="InterPro"/>
</dbReference>
<sequence length="190" mass="21681">MAEEETKRCVTGFRFNPLDEQLITHYLKPMILREPLPCDIIKIRQVYGPTCDPWHVFYPNDHRLWFTSPDIKDTEKFTFAFVTLSKLCKSITSNFKNTSKRAGCGTWVGKTRRDQITDDEGNVIGERRYLVFEIRDIDSAAGVGGFDLSKVGFYRMHEYSLSGLNSGFDSANTTVLCKITHDSSCWVCGV</sequence>
<evidence type="ECO:0000259" key="5">
    <source>
        <dbReference type="PROSITE" id="PS51005"/>
    </source>
</evidence>